<sequence length="781" mass="81692">MSKSRSKFRALAAVVAGFALASTLIIAPSPAPVAAVTGSEFNAGNIISDSLFYDGQAMTRSEIQAFLNSKIGTCSNGRCLNVLTASVASRARDVSQTTGNLICEAFSGGTLSAAEIIYRAQVACGISAKVILVTLQKEQGLVSAKAPGEAALDRAMGMACPDTAPCAAYALGFGNQVYLGARQLKAYKAAAFAKQPGVHQIQYHPNTSCGSSSVNIVNYATAALYNYTPYRPNAAALANLGGTGDACSSYGNRNFWWFYANWFGGSFESTIVSTDTLSHVLARSISGSLSMFQPDSKGRIAQAENIGSGWGTMASIIPAGDVDGDGHRDILAIDGAGRMWLYPTDGVVGWKPRVQVPGDWGRYTSVFSADRFDGDDWADLMAIDADGKLLFFGGTGRGSFTEPRQIGHGWGNLTQVFSAGDFEGDGNVDVIARDTAGALRLYRGNGAGGWKGSYKIGHGWSKMQAIFAAGDYNRDSANDVFARDSDGAMWVYLGNGRGRWLGRVGIPGNWADYDFVAGAGPAAGNRYVIPPGFGDFNADGTADIVARTSSGKVLLYPSNGVGSWKSMVNTGENFASATALVSIGDLTRDRKPDLLSRDAAGGLWRYSVATDGTLSAPASLGTGWDAYVTMLAGGDLNNDGIPDLLAVNADGVLMRFLGESDGTFDAGTQAGHGWGSMTAIFNIGDFDSDGNTDLVARKADGDLLLYGGNGAMKWNSPVTIGSGWGKATAIVGPGDFDGDGNVDVIARFSDGLLRVYAGNGNGGWKKSYIVGSGWNGIDWIG</sequence>
<accession>A0A8H2K8F5</accession>
<evidence type="ECO:0000313" key="3">
    <source>
        <dbReference type="EMBL" id="TQO20778.1"/>
    </source>
</evidence>
<keyword evidence="4" id="KW-1185">Reference proteome</keyword>
<dbReference type="PANTHER" id="PTHR44103:SF1">
    <property type="entry name" value="PROPROTEIN CONVERTASE P"/>
    <property type="match status" value="1"/>
</dbReference>
<evidence type="ECO:0000256" key="1">
    <source>
        <dbReference type="ARBA" id="ARBA00022729"/>
    </source>
</evidence>
<reference evidence="3 4" key="1">
    <citation type="submission" date="2019-06" db="EMBL/GenBank/DDBJ databases">
        <title>Sequencing the genomes of 1000 actinobacteria strains.</title>
        <authorList>
            <person name="Klenk H.-P."/>
        </authorList>
    </citation>
    <scope>NUCLEOTIDE SEQUENCE [LARGE SCALE GENOMIC DNA]</scope>
    <source>
        <strain evidence="3 4">DSM 21947</strain>
    </source>
</reference>
<feature type="signal peptide" evidence="2">
    <location>
        <begin position="1"/>
        <end position="21"/>
    </location>
</feature>
<dbReference type="Pfam" id="PF13517">
    <property type="entry name" value="FG-GAP_3"/>
    <property type="match status" value="3"/>
</dbReference>
<evidence type="ECO:0000313" key="4">
    <source>
        <dbReference type="Proteomes" id="UP000316560"/>
    </source>
</evidence>
<dbReference type="EMBL" id="VFRA01000001">
    <property type="protein sequence ID" value="TQO20778.1"/>
    <property type="molecule type" value="Genomic_DNA"/>
</dbReference>
<protein>
    <submittedName>
        <fullName evidence="3">VCBS repeat protein</fullName>
    </submittedName>
</protein>
<comment type="caution">
    <text evidence="3">The sequence shown here is derived from an EMBL/GenBank/DDBJ whole genome shotgun (WGS) entry which is preliminary data.</text>
</comment>
<keyword evidence="1 2" id="KW-0732">Signal</keyword>
<dbReference type="InterPro" id="IPR013517">
    <property type="entry name" value="FG-GAP"/>
</dbReference>
<dbReference type="Proteomes" id="UP000316560">
    <property type="component" value="Unassembled WGS sequence"/>
</dbReference>
<dbReference type="PANTHER" id="PTHR44103">
    <property type="entry name" value="PROPROTEIN CONVERTASE P"/>
    <property type="match status" value="1"/>
</dbReference>
<dbReference type="Gene3D" id="2.130.10.130">
    <property type="entry name" value="Integrin alpha, N-terminal"/>
    <property type="match status" value="1"/>
</dbReference>
<proteinExistence type="predicted"/>
<feature type="chain" id="PRO_5039620740" evidence="2">
    <location>
        <begin position="22"/>
        <end position="781"/>
    </location>
</feature>
<dbReference type="InterPro" id="IPR028994">
    <property type="entry name" value="Integrin_alpha_N"/>
</dbReference>
<dbReference type="SUPFAM" id="SSF69318">
    <property type="entry name" value="Integrin alpha N-terminal domain"/>
    <property type="match status" value="2"/>
</dbReference>
<dbReference type="RefSeq" id="WP_141991043.1">
    <property type="nucleotide sequence ID" value="NZ_VFRA01000001.1"/>
</dbReference>
<name>A0A8H2K8F5_9MICO</name>
<dbReference type="AlphaFoldDB" id="A0A8H2K8F5"/>
<dbReference type="OrthoDB" id="9764271at2"/>
<evidence type="ECO:0000256" key="2">
    <source>
        <dbReference type="SAM" id="SignalP"/>
    </source>
</evidence>
<gene>
    <name evidence="3" type="ORF">FB472_2430</name>
</gene>
<organism evidence="3 4">
    <name type="scientific">Rhodoglobus vestalii</name>
    <dbReference type="NCBI Taxonomy" id="193384"/>
    <lineage>
        <taxon>Bacteria</taxon>
        <taxon>Bacillati</taxon>
        <taxon>Actinomycetota</taxon>
        <taxon>Actinomycetes</taxon>
        <taxon>Micrococcales</taxon>
        <taxon>Microbacteriaceae</taxon>
        <taxon>Rhodoglobus</taxon>
    </lineage>
</organism>